<dbReference type="EMBL" id="KB469300">
    <property type="protein sequence ID" value="EPQ56280.1"/>
    <property type="molecule type" value="Genomic_DNA"/>
</dbReference>
<dbReference type="KEGG" id="gtr:GLOTRDRAFT_74871"/>
<name>S7RP14_GLOTA</name>
<accession>S7RP14</accession>
<keyword evidence="3" id="KW-1185">Reference proteome</keyword>
<dbReference type="HOGENOM" id="CLU_052397_0_1_1"/>
<organism evidence="2 3">
    <name type="scientific">Gloeophyllum trabeum (strain ATCC 11539 / FP-39264 / Madison 617)</name>
    <name type="common">Brown rot fungus</name>
    <dbReference type="NCBI Taxonomy" id="670483"/>
    <lineage>
        <taxon>Eukaryota</taxon>
        <taxon>Fungi</taxon>
        <taxon>Dikarya</taxon>
        <taxon>Basidiomycota</taxon>
        <taxon>Agaricomycotina</taxon>
        <taxon>Agaricomycetes</taxon>
        <taxon>Gloeophyllales</taxon>
        <taxon>Gloeophyllaceae</taxon>
        <taxon>Gloeophyllum</taxon>
    </lineage>
</organism>
<dbReference type="Gene3D" id="3.30.710.10">
    <property type="entry name" value="Potassium Channel Kv1.1, Chain A"/>
    <property type="match status" value="1"/>
</dbReference>
<dbReference type="AlphaFoldDB" id="S7RP14"/>
<dbReference type="RefSeq" id="XP_007865042.1">
    <property type="nucleotide sequence ID" value="XM_007866851.1"/>
</dbReference>
<dbReference type="InterPro" id="IPR011333">
    <property type="entry name" value="SKP1/BTB/POZ_sf"/>
</dbReference>
<dbReference type="OrthoDB" id="3164835at2759"/>
<dbReference type="SMART" id="SM00225">
    <property type="entry name" value="BTB"/>
    <property type="match status" value="1"/>
</dbReference>
<protein>
    <recommendedName>
        <fullName evidence="1">BTB domain-containing protein</fullName>
    </recommendedName>
</protein>
<proteinExistence type="predicted"/>
<dbReference type="Proteomes" id="UP000030669">
    <property type="component" value="Unassembled WGS sequence"/>
</dbReference>
<feature type="domain" description="BTB" evidence="1">
    <location>
        <begin position="18"/>
        <end position="87"/>
    </location>
</feature>
<reference evidence="2 3" key="1">
    <citation type="journal article" date="2012" name="Science">
        <title>The Paleozoic origin of enzymatic lignin decomposition reconstructed from 31 fungal genomes.</title>
        <authorList>
            <person name="Floudas D."/>
            <person name="Binder M."/>
            <person name="Riley R."/>
            <person name="Barry K."/>
            <person name="Blanchette R.A."/>
            <person name="Henrissat B."/>
            <person name="Martinez A.T."/>
            <person name="Otillar R."/>
            <person name="Spatafora J.W."/>
            <person name="Yadav J.S."/>
            <person name="Aerts A."/>
            <person name="Benoit I."/>
            <person name="Boyd A."/>
            <person name="Carlson A."/>
            <person name="Copeland A."/>
            <person name="Coutinho P.M."/>
            <person name="de Vries R.P."/>
            <person name="Ferreira P."/>
            <person name="Findley K."/>
            <person name="Foster B."/>
            <person name="Gaskell J."/>
            <person name="Glotzer D."/>
            <person name="Gorecki P."/>
            <person name="Heitman J."/>
            <person name="Hesse C."/>
            <person name="Hori C."/>
            <person name="Igarashi K."/>
            <person name="Jurgens J.A."/>
            <person name="Kallen N."/>
            <person name="Kersten P."/>
            <person name="Kohler A."/>
            <person name="Kuees U."/>
            <person name="Kumar T.K.A."/>
            <person name="Kuo A."/>
            <person name="LaButti K."/>
            <person name="Larrondo L.F."/>
            <person name="Lindquist E."/>
            <person name="Ling A."/>
            <person name="Lombard V."/>
            <person name="Lucas S."/>
            <person name="Lundell T."/>
            <person name="Martin R."/>
            <person name="McLaughlin D.J."/>
            <person name="Morgenstern I."/>
            <person name="Morin E."/>
            <person name="Murat C."/>
            <person name="Nagy L.G."/>
            <person name="Nolan M."/>
            <person name="Ohm R.A."/>
            <person name="Patyshakuliyeva A."/>
            <person name="Rokas A."/>
            <person name="Ruiz-Duenas F.J."/>
            <person name="Sabat G."/>
            <person name="Salamov A."/>
            <person name="Samejima M."/>
            <person name="Schmutz J."/>
            <person name="Slot J.C."/>
            <person name="St John F."/>
            <person name="Stenlid J."/>
            <person name="Sun H."/>
            <person name="Sun S."/>
            <person name="Syed K."/>
            <person name="Tsang A."/>
            <person name="Wiebenga A."/>
            <person name="Young D."/>
            <person name="Pisabarro A."/>
            <person name="Eastwood D.C."/>
            <person name="Martin F."/>
            <person name="Cullen D."/>
            <person name="Grigoriev I.V."/>
            <person name="Hibbett D.S."/>
        </authorList>
    </citation>
    <scope>NUCLEOTIDE SEQUENCE [LARGE SCALE GENOMIC DNA]</scope>
    <source>
        <strain evidence="2 3">ATCC 11539</strain>
    </source>
</reference>
<dbReference type="InterPro" id="IPR000210">
    <property type="entry name" value="BTB/POZ_dom"/>
</dbReference>
<dbReference type="OMA" id="RWRAPEY"/>
<sequence length="316" mass="35398">MAEAQAAIKTASPPFDRPDADLVLRSCDGIDFRVYKSVLSLVSPVFETMFTLPQPGPKVGASEPPVVQMTEDERTLYLVLQFCYPGRRLELKDLTDMVALLEFAEKHDFEEWLVSCISLASPKHLEASPLRVYTLACLYHLPEEARSAARATLQLQRRKLWHPDSPSALEGIPATTYIRLLQYHENCGDSAASLADTHIFLELPSGALRPNFLTCQGHCESQRRVRSCKSRVVRVCQWWVESIKALKERLREHPCSQSAVDFCHDRSLQESAVSCGVFESGSARDLHLLSLQLSQKIDDAVSQVSIPFGSLASRDR</sequence>
<dbReference type="Pfam" id="PF00651">
    <property type="entry name" value="BTB"/>
    <property type="match status" value="1"/>
</dbReference>
<dbReference type="PROSITE" id="PS50097">
    <property type="entry name" value="BTB"/>
    <property type="match status" value="1"/>
</dbReference>
<gene>
    <name evidence="2" type="ORF">GLOTRDRAFT_74871</name>
</gene>
<evidence type="ECO:0000259" key="1">
    <source>
        <dbReference type="PROSITE" id="PS50097"/>
    </source>
</evidence>
<evidence type="ECO:0000313" key="2">
    <source>
        <dbReference type="EMBL" id="EPQ56280.1"/>
    </source>
</evidence>
<dbReference type="STRING" id="670483.S7RP14"/>
<dbReference type="GeneID" id="19308469"/>
<dbReference type="eggNOG" id="ENOG502SQKR">
    <property type="taxonomic scope" value="Eukaryota"/>
</dbReference>
<evidence type="ECO:0000313" key="3">
    <source>
        <dbReference type="Proteomes" id="UP000030669"/>
    </source>
</evidence>
<dbReference type="SUPFAM" id="SSF54695">
    <property type="entry name" value="POZ domain"/>
    <property type="match status" value="1"/>
</dbReference>